<dbReference type="EMBL" id="JAJTJA010000006">
    <property type="protein sequence ID" value="KAH8697344.1"/>
    <property type="molecule type" value="Genomic_DNA"/>
</dbReference>
<proteinExistence type="predicted"/>
<sequence>MNVQDQGLHSSGDPIRANARREVLRVSRANRAQRRHGKPVSQTPEVTNTSAEHRIQSASEYLRQADDERAASELVQASEMALDGHARDQQLADSPLSLSIDESDAIKAESLDSDSLSSFSFLSSGSVSSIPLPFVCFPGEPTSLSDDENVPKVESVSSQSPAANWPATSPLPASSHGGSPLPSPVPHSPRSLTPTSVPADMPVASTTFIAEPILTPPATSGLRVLQAEFDRSQIADQPRVPWSWSTTGKKCKEPYKPTTKGKWWFDWAHEHEGSLSVISNIGRNHRD</sequence>
<protein>
    <submittedName>
        <fullName evidence="2">Uncharacterized protein</fullName>
    </submittedName>
</protein>
<feature type="region of interest" description="Disordered" evidence="1">
    <location>
        <begin position="1"/>
        <end position="53"/>
    </location>
</feature>
<dbReference type="RefSeq" id="XP_046072045.1">
    <property type="nucleotide sequence ID" value="XM_046222129.1"/>
</dbReference>
<gene>
    <name evidence="2" type="ORF">BGW36DRAFT_461350</name>
</gene>
<name>A0AAD4KW11_9EURO</name>
<evidence type="ECO:0000313" key="2">
    <source>
        <dbReference type="EMBL" id="KAH8697344.1"/>
    </source>
</evidence>
<dbReference type="GeneID" id="70252416"/>
<feature type="region of interest" description="Disordered" evidence="1">
    <location>
        <begin position="144"/>
        <end position="199"/>
    </location>
</feature>
<dbReference type="Proteomes" id="UP001201262">
    <property type="component" value="Unassembled WGS sequence"/>
</dbReference>
<organism evidence="2 3">
    <name type="scientific">Talaromyces proteolyticus</name>
    <dbReference type="NCBI Taxonomy" id="1131652"/>
    <lineage>
        <taxon>Eukaryota</taxon>
        <taxon>Fungi</taxon>
        <taxon>Dikarya</taxon>
        <taxon>Ascomycota</taxon>
        <taxon>Pezizomycotina</taxon>
        <taxon>Eurotiomycetes</taxon>
        <taxon>Eurotiomycetidae</taxon>
        <taxon>Eurotiales</taxon>
        <taxon>Trichocomaceae</taxon>
        <taxon>Talaromyces</taxon>
        <taxon>Talaromyces sect. Bacilispori</taxon>
    </lineage>
</organism>
<evidence type="ECO:0000313" key="3">
    <source>
        <dbReference type="Proteomes" id="UP001201262"/>
    </source>
</evidence>
<evidence type="ECO:0000256" key="1">
    <source>
        <dbReference type="SAM" id="MobiDB-lite"/>
    </source>
</evidence>
<dbReference type="AlphaFoldDB" id="A0AAD4KW11"/>
<reference evidence="2" key="1">
    <citation type="submission" date="2021-12" db="EMBL/GenBank/DDBJ databases">
        <title>Convergent genome expansion in fungi linked to evolution of root-endophyte symbiosis.</title>
        <authorList>
            <consortium name="DOE Joint Genome Institute"/>
            <person name="Ke Y.-H."/>
            <person name="Bonito G."/>
            <person name="Liao H.-L."/>
            <person name="Looney B."/>
            <person name="Rojas-Flechas A."/>
            <person name="Nash J."/>
            <person name="Hameed K."/>
            <person name="Schadt C."/>
            <person name="Martin F."/>
            <person name="Crous P.W."/>
            <person name="Miettinen O."/>
            <person name="Magnuson J.K."/>
            <person name="Labbe J."/>
            <person name="Jacobson D."/>
            <person name="Doktycz M.J."/>
            <person name="Veneault-Fourrey C."/>
            <person name="Kuo A."/>
            <person name="Mondo S."/>
            <person name="Calhoun S."/>
            <person name="Riley R."/>
            <person name="Ohm R."/>
            <person name="LaButti K."/>
            <person name="Andreopoulos B."/>
            <person name="Pangilinan J."/>
            <person name="Nolan M."/>
            <person name="Tritt A."/>
            <person name="Clum A."/>
            <person name="Lipzen A."/>
            <person name="Daum C."/>
            <person name="Barry K."/>
            <person name="Grigoriev I.V."/>
            <person name="Vilgalys R."/>
        </authorList>
    </citation>
    <scope>NUCLEOTIDE SEQUENCE</scope>
    <source>
        <strain evidence="2">PMI_201</strain>
    </source>
</reference>
<accession>A0AAD4KW11</accession>
<comment type="caution">
    <text evidence="2">The sequence shown here is derived from an EMBL/GenBank/DDBJ whole genome shotgun (WGS) entry which is preliminary data.</text>
</comment>
<feature type="compositionally biased region" description="Polar residues" evidence="1">
    <location>
        <begin position="40"/>
        <end position="50"/>
    </location>
</feature>
<keyword evidence="3" id="KW-1185">Reference proteome</keyword>